<sequence>MDESADKGLILIGEGSIIPKLSDVGRIIVSGYDTDLPIDDVETALRNHFSCCGIITNICIPFVSFGDETLRRRGYIYFLGEGAVDKALKLNGIDVGGWNVSVKAYPFPKNANNEVVIEVEGFDTSLHEILIKSALISHFSSYGKLKDVIFFDGKAAAYLYGKDVADKVTELNGSNMGGRILDVRVISKPRITLFHRYLRCGGPRQRRESDSSTTDAAIPKSSLIVEDKSSKKKKKKRKLSDVSFKLSLRRRRRDNKVKG</sequence>
<accession>A0A8T1Z5D6</accession>
<organism evidence="2 3">
    <name type="scientific">Arabidopsis suecica</name>
    <name type="common">Swedish thale-cress</name>
    <name type="synonym">Cardaminopsis suecica</name>
    <dbReference type="NCBI Taxonomy" id="45249"/>
    <lineage>
        <taxon>Eukaryota</taxon>
        <taxon>Viridiplantae</taxon>
        <taxon>Streptophyta</taxon>
        <taxon>Embryophyta</taxon>
        <taxon>Tracheophyta</taxon>
        <taxon>Spermatophyta</taxon>
        <taxon>Magnoliopsida</taxon>
        <taxon>eudicotyledons</taxon>
        <taxon>Gunneridae</taxon>
        <taxon>Pentapetalae</taxon>
        <taxon>rosids</taxon>
        <taxon>malvids</taxon>
        <taxon>Brassicales</taxon>
        <taxon>Brassicaceae</taxon>
        <taxon>Camelineae</taxon>
        <taxon>Arabidopsis</taxon>
    </lineage>
</organism>
<evidence type="ECO:0000313" key="2">
    <source>
        <dbReference type="EMBL" id="KAG7554162.1"/>
    </source>
</evidence>
<proteinExistence type="predicted"/>
<name>A0A8T1Z5D6_ARASU</name>
<reference evidence="2 3" key="1">
    <citation type="submission" date="2020-12" db="EMBL/GenBank/DDBJ databases">
        <title>Concerted genomic and epigenomic changes stabilize Arabidopsis allopolyploids.</title>
        <authorList>
            <person name="Chen Z."/>
        </authorList>
    </citation>
    <scope>NUCLEOTIDE SEQUENCE [LARGE SCALE GENOMIC DNA]</scope>
    <source>
        <strain evidence="2">As9502</strain>
        <tissue evidence="2">Leaf</tissue>
    </source>
</reference>
<protein>
    <submittedName>
        <fullName evidence="2">RNA-binding domain superfamily</fullName>
    </submittedName>
</protein>
<gene>
    <name evidence="2" type="ORF">ISN44_As11g004360</name>
</gene>
<evidence type="ECO:0000313" key="3">
    <source>
        <dbReference type="Proteomes" id="UP000694251"/>
    </source>
</evidence>
<dbReference type="OrthoDB" id="1085271at2759"/>
<keyword evidence="3" id="KW-1185">Reference proteome</keyword>
<comment type="caution">
    <text evidence="2">The sequence shown here is derived from an EMBL/GenBank/DDBJ whole genome shotgun (WGS) entry which is preliminary data.</text>
</comment>
<dbReference type="AlphaFoldDB" id="A0A8T1Z5D6"/>
<feature type="region of interest" description="Disordered" evidence="1">
    <location>
        <begin position="202"/>
        <end position="238"/>
    </location>
</feature>
<dbReference type="Proteomes" id="UP000694251">
    <property type="component" value="Chromosome 11"/>
</dbReference>
<dbReference type="EMBL" id="JAEFBJ010000011">
    <property type="protein sequence ID" value="KAG7554162.1"/>
    <property type="molecule type" value="Genomic_DNA"/>
</dbReference>
<evidence type="ECO:0000256" key="1">
    <source>
        <dbReference type="SAM" id="MobiDB-lite"/>
    </source>
</evidence>